<protein>
    <submittedName>
        <fullName evidence="1">DUF4127 family protein</fullName>
    </submittedName>
</protein>
<comment type="caution">
    <text evidence="1">The sequence shown here is derived from an EMBL/GenBank/DDBJ whole genome shotgun (WGS) entry which is preliminary data.</text>
</comment>
<dbReference type="InterPro" id="IPR025394">
    <property type="entry name" value="DUF4127"/>
</dbReference>
<dbReference type="Proteomes" id="UP000451386">
    <property type="component" value="Unassembled WGS sequence"/>
</dbReference>
<organism evidence="1 2">
    <name type="scientific">Bifidobacterium bifidum</name>
    <dbReference type="NCBI Taxonomy" id="1681"/>
    <lineage>
        <taxon>Bacteria</taxon>
        <taxon>Bacillati</taxon>
        <taxon>Actinomycetota</taxon>
        <taxon>Actinomycetes</taxon>
        <taxon>Bifidobacteriales</taxon>
        <taxon>Bifidobacteriaceae</taxon>
        <taxon>Bifidobacterium</taxon>
    </lineage>
</organism>
<dbReference type="Pfam" id="PF13552">
    <property type="entry name" value="DUF4127"/>
    <property type="match status" value="1"/>
</dbReference>
<gene>
    <name evidence="1" type="ORF">GBA83_05795</name>
</gene>
<dbReference type="RefSeq" id="WP_041775336.1">
    <property type="nucleotide sequence ID" value="NZ_JBBNGT010000017.1"/>
</dbReference>
<accession>A0A7J5TN13</accession>
<evidence type="ECO:0000313" key="2">
    <source>
        <dbReference type="Proteomes" id="UP000451386"/>
    </source>
</evidence>
<reference evidence="1 2" key="1">
    <citation type="journal article" date="2019" name="Nat. Med.">
        <title>A library of human gut bacterial isolates paired with longitudinal multiomics data enables mechanistic microbiome research.</title>
        <authorList>
            <person name="Poyet M."/>
            <person name="Groussin M."/>
            <person name="Gibbons S.M."/>
            <person name="Avila-Pacheco J."/>
            <person name="Jiang X."/>
            <person name="Kearney S.M."/>
            <person name="Perrotta A.R."/>
            <person name="Berdy B."/>
            <person name="Zhao S."/>
            <person name="Lieberman T.D."/>
            <person name="Swanson P.K."/>
            <person name="Smith M."/>
            <person name="Roesemann S."/>
            <person name="Alexander J.E."/>
            <person name="Rich S.A."/>
            <person name="Livny J."/>
            <person name="Vlamakis H."/>
            <person name="Clish C."/>
            <person name="Bullock K."/>
            <person name="Deik A."/>
            <person name="Scott J."/>
            <person name="Pierce K.A."/>
            <person name="Xavier R.J."/>
            <person name="Alm E.J."/>
        </authorList>
    </citation>
    <scope>NUCLEOTIDE SEQUENCE [LARGE SCALE GENOMIC DNA]</scope>
    <source>
        <strain evidence="1 2">BIOML-A13</strain>
    </source>
</reference>
<evidence type="ECO:0000313" key="1">
    <source>
        <dbReference type="EMBL" id="KAB7486528.1"/>
    </source>
</evidence>
<dbReference type="AlphaFoldDB" id="A0A7J5TN13"/>
<name>A0A7J5TN13_BIFBI</name>
<proteinExistence type="predicted"/>
<sequence length="503" mass="56813">MRILYMPLDERPCNRKFPMMLASGCGVELITPPQSLLPDKKRPGDCAALHDFLLDQAKLCNAAVIAIDLLVYGGLIPSRLHHLGADEVLERLDVIRELRLRNPTLRIYVASTIMRAPSYDSSEEEPDYYARYGRMLFRRAWLTDRKQREGLDESEQDELANIAVPQSVIDDYEHRRSVNLAVNQACLRLVEQGAVDYLILPQDDSSPYGYTARAQRSLQRSICAQHLMRKVAMYPGSDEVGQTLVSRAICDVMERHPVIRARYSGEYGAGIVPSYEDRPLRETVLRHIRAAGARVWDGCSGADIELLVNVPGRRMQEASQAIDGRDVTYDSYRNLPAFIDTIERLLVQERTVALADSAFANGGDPLLVDELDRDGMIPALTSYAGWNTNGNTLGTSISQAVAAQVRGTDTDRRMLNVNVAYRIIEDVFYQSIVRWQVDAQVSDHGGSYQDIGVCRRWAEDHTRNLLQHMVDETMLSKALPLQVARVSFPWRRLFEIDMNLEIT</sequence>
<dbReference type="EMBL" id="WDOP01000004">
    <property type="protein sequence ID" value="KAB7486528.1"/>
    <property type="molecule type" value="Genomic_DNA"/>
</dbReference>